<feature type="compositionally biased region" description="Acidic residues" evidence="1">
    <location>
        <begin position="716"/>
        <end position="733"/>
    </location>
</feature>
<organism evidence="2 3">
    <name type="scientific">Micromonas commoda (strain RCC299 / NOUM17 / CCMP2709)</name>
    <name type="common">Picoplanktonic green alga</name>
    <dbReference type="NCBI Taxonomy" id="296587"/>
    <lineage>
        <taxon>Eukaryota</taxon>
        <taxon>Viridiplantae</taxon>
        <taxon>Chlorophyta</taxon>
        <taxon>Mamiellophyceae</taxon>
        <taxon>Mamiellales</taxon>
        <taxon>Mamiellaceae</taxon>
        <taxon>Micromonas</taxon>
    </lineage>
</organism>
<dbReference type="AlphaFoldDB" id="C1E961"/>
<reference evidence="2 3" key="1">
    <citation type="journal article" date="2009" name="Science">
        <title>Green evolution and dynamic adaptations revealed by genomes of the marine picoeukaryotes Micromonas.</title>
        <authorList>
            <person name="Worden A.Z."/>
            <person name="Lee J.H."/>
            <person name="Mock T."/>
            <person name="Rouze P."/>
            <person name="Simmons M.P."/>
            <person name="Aerts A.L."/>
            <person name="Allen A.E."/>
            <person name="Cuvelier M.L."/>
            <person name="Derelle E."/>
            <person name="Everett M.V."/>
            <person name="Foulon E."/>
            <person name="Grimwood J."/>
            <person name="Gundlach H."/>
            <person name="Henrissat B."/>
            <person name="Napoli C."/>
            <person name="McDonald S.M."/>
            <person name="Parker M.S."/>
            <person name="Rombauts S."/>
            <person name="Salamov A."/>
            <person name="Von Dassow P."/>
            <person name="Badger J.H."/>
            <person name="Coutinho P.M."/>
            <person name="Demir E."/>
            <person name="Dubchak I."/>
            <person name="Gentemann C."/>
            <person name="Eikrem W."/>
            <person name="Gready J.E."/>
            <person name="John U."/>
            <person name="Lanier W."/>
            <person name="Lindquist E.A."/>
            <person name="Lucas S."/>
            <person name="Mayer K.F."/>
            <person name="Moreau H."/>
            <person name="Not F."/>
            <person name="Otillar R."/>
            <person name="Panaud O."/>
            <person name="Pangilinan J."/>
            <person name="Paulsen I."/>
            <person name="Piegu B."/>
            <person name="Poliakov A."/>
            <person name="Robbens S."/>
            <person name="Schmutz J."/>
            <person name="Toulza E."/>
            <person name="Wyss T."/>
            <person name="Zelensky A."/>
            <person name="Zhou K."/>
            <person name="Armbrust E.V."/>
            <person name="Bhattacharya D."/>
            <person name="Goodenough U.W."/>
            <person name="Van de Peer Y."/>
            <person name="Grigoriev I.V."/>
        </authorList>
    </citation>
    <scope>NUCLEOTIDE SEQUENCE [LARGE SCALE GENOMIC DNA]</scope>
    <source>
        <strain evidence="3">RCC299 / NOUM17</strain>
    </source>
</reference>
<gene>
    <name evidence="2" type="ORF">MICPUN_59615</name>
</gene>
<evidence type="ECO:0000313" key="3">
    <source>
        <dbReference type="Proteomes" id="UP000002009"/>
    </source>
</evidence>
<name>C1E961_MICCC</name>
<dbReference type="EMBL" id="CP001327">
    <property type="protein sequence ID" value="ACO64627.1"/>
    <property type="molecule type" value="Genomic_DNA"/>
</dbReference>
<feature type="region of interest" description="Disordered" evidence="1">
    <location>
        <begin position="53"/>
        <end position="119"/>
    </location>
</feature>
<feature type="region of interest" description="Disordered" evidence="1">
    <location>
        <begin position="297"/>
        <end position="316"/>
    </location>
</feature>
<feature type="compositionally biased region" description="Basic and acidic residues" evidence="1">
    <location>
        <begin position="703"/>
        <end position="712"/>
    </location>
</feature>
<proteinExistence type="predicted"/>
<protein>
    <submittedName>
        <fullName evidence="2">Uncharacterized protein</fullName>
    </submittedName>
</protein>
<sequence length="808" mass="86082">MSLLLRHAGVGSLTAADSRLPPQVKRRTMTAIELERANLAKVKASSKLVKRFGYHEQVERGRKPSSTSRTTTAPAKKENRGRDANAPALREGEWDSWDIAAPADGGGARPSSGDVPPWRTPARRLAECEAAATEAMENENWSAALSILTRCVPLAKAHAAAAEAVGGALTRVEATALSRAHFNIARVYERSRGVGLYAHSCTDSFADTMSRRAFRRDRDAQAAERDGLNEAVAHLRLAVASASVSSRSTGDDSSGRVARALAECKLRARAELGPKLLAVGDVADAAEVARRGLASCAESRVDGDEGKDEDEDAGAPRVGTRRDAATFLFLAGDCERALGEAAADAATRARRAKRECARGHDRERRAAMDAARRAAIAEAEDVAANAKRVAARAALYERTSHTHTEGEKARREKTAALATAMAHSGAAAEMIATEGAGAAQLAAASRPGYLHNDYAAAAAFAARAEEELAAHERARTNAKAEARRRFVSAESFYARAERALLGRDGRTRGVDEGGREPSLLDADAVRLGDARRALRRAERDWPRAAEQCELLLALAEANGGVLPGRTNVTTYRGSDGSDEDGDAVAALQSELAEICVAGKMFERARAWAQAAVATTEARAAFALSKLGDEKSGTKPRHSRASIRARLNLAAIVAKSGDVLGAVDAFRKIADDVTAYRVFPEVSLERAECYSALGGACFAASDRAVPDGDEKSAPGDGDGDGDDGDDGDEYDDAREELSRRRRRRARAASLALLAEADSSYELAAKIFRSIEGSVGSAAYEELVVRMDLVDDAIAEERRKGREDRERASL</sequence>
<feature type="compositionally biased region" description="Basic and acidic residues" evidence="1">
    <location>
        <begin position="53"/>
        <end position="62"/>
    </location>
</feature>
<feature type="region of interest" description="Disordered" evidence="1">
    <location>
        <begin position="702"/>
        <end position="737"/>
    </location>
</feature>
<dbReference type="KEGG" id="mis:MICPUN_59615"/>
<dbReference type="GeneID" id="8244306"/>
<feature type="compositionally biased region" description="Low complexity" evidence="1">
    <location>
        <begin position="64"/>
        <end position="74"/>
    </location>
</feature>
<evidence type="ECO:0000256" key="1">
    <source>
        <dbReference type="SAM" id="MobiDB-lite"/>
    </source>
</evidence>
<dbReference type="InParanoid" id="C1E961"/>
<dbReference type="Proteomes" id="UP000002009">
    <property type="component" value="Chromosome 6"/>
</dbReference>
<dbReference type="RefSeq" id="XP_002503369.1">
    <property type="nucleotide sequence ID" value="XM_002503323.1"/>
</dbReference>
<keyword evidence="3" id="KW-1185">Reference proteome</keyword>
<evidence type="ECO:0000313" key="2">
    <source>
        <dbReference type="EMBL" id="ACO64627.1"/>
    </source>
</evidence>
<accession>C1E961</accession>